<dbReference type="AlphaFoldDB" id="A0A2P2NJC8"/>
<dbReference type="EMBL" id="GGEC01062112">
    <property type="protein sequence ID" value="MBX42596.1"/>
    <property type="molecule type" value="Transcribed_RNA"/>
</dbReference>
<feature type="chain" id="PRO_5015139818" evidence="1">
    <location>
        <begin position="17"/>
        <end position="43"/>
    </location>
</feature>
<evidence type="ECO:0000256" key="1">
    <source>
        <dbReference type="SAM" id="SignalP"/>
    </source>
</evidence>
<feature type="signal peptide" evidence="1">
    <location>
        <begin position="1"/>
        <end position="16"/>
    </location>
</feature>
<keyword evidence="1" id="KW-0732">Signal</keyword>
<sequence length="43" mass="4950">MFALQFALLWPLRLHAICEIYGLNVTSLRLCLEPQQEAQGHPQ</sequence>
<reference evidence="2" key="1">
    <citation type="submission" date="2018-02" db="EMBL/GenBank/DDBJ databases">
        <title>Rhizophora mucronata_Transcriptome.</title>
        <authorList>
            <person name="Meera S.P."/>
            <person name="Sreeshan A."/>
            <person name="Augustine A."/>
        </authorList>
    </citation>
    <scope>NUCLEOTIDE SEQUENCE</scope>
    <source>
        <tissue evidence="2">Leaf</tissue>
    </source>
</reference>
<accession>A0A2P2NJC8</accession>
<evidence type="ECO:0000313" key="2">
    <source>
        <dbReference type="EMBL" id="MBX42596.1"/>
    </source>
</evidence>
<name>A0A2P2NJC8_RHIMU</name>
<protein>
    <submittedName>
        <fullName evidence="2">Uncharacterized protein</fullName>
    </submittedName>
</protein>
<proteinExistence type="predicted"/>
<organism evidence="2">
    <name type="scientific">Rhizophora mucronata</name>
    <name type="common">Asiatic mangrove</name>
    <dbReference type="NCBI Taxonomy" id="61149"/>
    <lineage>
        <taxon>Eukaryota</taxon>
        <taxon>Viridiplantae</taxon>
        <taxon>Streptophyta</taxon>
        <taxon>Embryophyta</taxon>
        <taxon>Tracheophyta</taxon>
        <taxon>Spermatophyta</taxon>
        <taxon>Magnoliopsida</taxon>
        <taxon>eudicotyledons</taxon>
        <taxon>Gunneridae</taxon>
        <taxon>Pentapetalae</taxon>
        <taxon>rosids</taxon>
        <taxon>fabids</taxon>
        <taxon>Malpighiales</taxon>
        <taxon>Rhizophoraceae</taxon>
        <taxon>Rhizophora</taxon>
    </lineage>
</organism>